<organism evidence="7 8">
    <name type="scientific">Nematostella vectensis</name>
    <name type="common">Starlet sea anemone</name>
    <dbReference type="NCBI Taxonomy" id="45351"/>
    <lineage>
        <taxon>Eukaryota</taxon>
        <taxon>Metazoa</taxon>
        <taxon>Cnidaria</taxon>
        <taxon>Anthozoa</taxon>
        <taxon>Hexacorallia</taxon>
        <taxon>Actiniaria</taxon>
        <taxon>Edwardsiidae</taxon>
        <taxon>Nematostella</taxon>
    </lineage>
</organism>
<feature type="domain" description="NTR" evidence="6">
    <location>
        <begin position="171"/>
        <end position="290"/>
    </location>
</feature>
<dbReference type="Gene3D" id="2.40.50.120">
    <property type="match status" value="1"/>
</dbReference>
<evidence type="ECO:0000313" key="8">
    <source>
        <dbReference type="Proteomes" id="UP000001593"/>
    </source>
</evidence>
<dbReference type="Proteomes" id="UP000001593">
    <property type="component" value="Unassembled WGS sequence"/>
</dbReference>
<dbReference type="AlphaFoldDB" id="A7SBN2"/>
<dbReference type="InterPro" id="IPR038677">
    <property type="entry name" value="WIF_sf"/>
</dbReference>
<dbReference type="Pfam" id="PF01759">
    <property type="entry name" value="NTR"/>
    <property type="match status" value="1"/>
</dbReference>
<dbReference type="InParanoid" id="A7SBN2"/>
<accession>A7SBN2</accession>
<protein>
    <recommendedName>
        <fullName evidence="6">NTR domain-containing protein</fullName>
    </recommendedName>
</protein>
<dbReference type="OMA" id="RELTCNC"/>
<evidence type="ECO:0000256" key="3">
    <source>
        <dbReference type="ARBA" id="ARBA00023157"/>
    </source>
</evidence>
<gene>
    <name evidence="7" type="ORF">NEMVEDRAFT_v1g244152</name>
</gene>
<proteinExistence type="predicted"/>
<evidence type="ECO:0000256" key="5">
    <source>
        <dbReference type="SAM" id="SignalP"/>
    </source>
</evidence>
<keyword evidence="8" id="KW-1185">Reference proteome</keyword>
<dbReference type="InterPro" id="IPR008993">
    <property type="entry name" value="TIMP-like_OB-fold"/>
</dbReference>
<feature type="signal peptide" evidence="5">
    <location>
        <begin position="1"/>
        <end position="24"/>
    </location>
</feature>
<keyword evidence="3" id="KW-1015">Disulfide bond</keyword>
<evidence type="ECO:0000313" key="7">
    <source>
        <dbReference type="EMBL" id="EDO38872.1"/>
    </source>
</evidence>
<dbReference type="Gene3D" id="2.60.40.2170">
    <property type="entry name" value="Wnt, WIF domain"/>
    <property type="match status" value="1"/>
</dbReference>
<sequence length="296" mass="34389">MKKSTRFIVVLVGLSLLLTRHCQARRKPKLNVFIDGKEVARFLYDIRSSLYLVRDSEVAAMLMKPLTNLVPPIQPNIRDIKFKFNSNGKPYEDDVAPRSPYEDDVGPRLPYEDDVGPRSVRTRLDSIISKMVWGPLHLALRRRCRATLRTTDFPQSSQKTSSSTLPIPRMCNKKCTKRHIFRRFCLSDYAIRARVDSEVHKNGHQQLRVRVSTRYKSGAVRITKRQLLELRGRELTCNCSQVLPSKVYLIIGKEDKHRRVLFVDGMVSALEWDVDGKKMARMIRKRRDRCPKRITP</sequence>
<reference evidence="7 8" key="1">
    <citation type="journal article" date="2007" name="Science">
        <title>Sea anemone genome reveals ancestral eumetazoan gene repertoire and genomic organization.</title>
        <authorList>
            <person name="Putnam N.H."/>
            <person name="Srivastava M."/>
            <person name="Hellsten U."/>
            <person name="Dirks B."/>
            <person name="Chapman J."/>
            <person name="Salamov A."/>
            <person name="Terry A."/>
            <person name="Shapiro H."/>
            <person name="Lindquist E."/>
            <person name="Kapitonov V.V."/>
            <person name="Jurka J."/>
            <person name="Genikhovich G."/>
            <person name="Grigoriev I.V."/>
            <person name="Lucas S.M."/>
            <person name="Steele R.E."/>
            <person name="Finnerty J.R."/>
            <person name="Technau U."/>
            <person name="Martindale M.Q."/>
            <person name="Rokhsar D.S."/>
        </authorList>
    </citation>
    <scope>NUCLEOTIDE SEQUENCE [LARGE SCALE GENOMIC DNA]</scope>
    <source>
        <strain evidence="8">CH2 X CH6</strain>
    </source>
</reference>
<keyword evidence="5" id="KW-0732">Signal</keyword>
<feature type="chain" id="PRO_5002712554" description="NTR domain-containing protein" evidence="5">
    <location>
        <begin position="25"/>
        <end position="296"/>
    </location>
</feature>
<dbReference type="HOGENOM" id="CLU_941044_0_0_1"/>
<keyword evidence="2" id="KW-0964">Secreted</keyword>
<comment type="subcellular location">
    <subcellularLocation>
        <location evidence="1">Secreted</location>
    </subcellularLocation>
</comment>
<name>A7SBN2_NEMVE</name>
<dbReference type="SMART" id="SM00643">
    <property type="entry name" value="C345C"/>
    <property type="match status" value="1"/>
</dbReference>
<dbReference type="GO" id="GO:0005576">
    <property type="term" value="C:extracellular region"/>
    <property type="evidence" value="ECO:0007669"/>
    <property type="project" value="UniProtKB-SubCell"/>
</dbReference>
<dbReference type="PROSITE" id="PS50189">
    <property type="entry name" value="NTR"/>
    <property type="match status" value="1"/>
</dbReference>
<dbReference type="InterPro" id="IPR001134">
    <property type="entry name" value="Netrin_domain"/>
</dbReference>
<evidence type="ECO:0000256" key="2">
    <source>
        <dbReference type="ARBA" id="ARBA00022525"/>
    </source>
</evidence>
<feature type="region of interest" description="Disordered" evidence="4">
    <location>
        <begin position="88"/>
        <end position="112"/>
    </location>
</feature>
<evidence type="ECO:0000259" key="6">
    <source>
        <dbReference type="PROSITE" id="PS50189"/>
    </source>
</evidence>
<dbReference type="InterPro" id="IPR018933">
    <property type="entry name" value="Netrin_module_non-TIMP"/>
</dbReference>
<evidence type="ECO:0000256" key="1">
    <source>
        <dbReference type="ARBA" id="ARBA00004613"/>
    </source>
</evidence>
<dbReference type="SUPFAM" id="SSF50242">
    <property type="entry name" value="TIMP-like"/>
    <property type="match status" value="1"/>
</dbReference>
<dbReference type="EMBL" id="DS469617">
    <property type="protein sequence ID" value="EDO38872.1"/>
    <property type="molecule type" value="Genomic_DNA"/>
</dbReference>
<evidence type="ECO:0000256" key="4">
    <source>
        <dbReference type="SAM" id="MobiDB-lite"/>
    </source>
</evidence>